<evidence type="ECO:0000313" key="1">
    <source>
        <dbReference type="EMBL" id="MBS4893501.1"/>
    </source>
</evidence>
<dbReference type="CDD" id="cd12208">
    <property type="entry name" value="DIP1984-like"/>
    <property type="match status" value="1"/>
</dbReference>
<dbReference type="Proteomes" id="UP000778864">
    <property type="component" value="Unassembled WGS sequence"/>
</dbReference>
<dbReference type="RefSeq" id="WP_004694959.1">
    <property type="nucleotide sequence ID" value="NZ_AP031417.1"/>
</dbReference>
<dbReference type="EMBL" id="JAGZMU010000003">
    <property type="protein sequence ID" value="MBS4893501.1"/>
    <property type="molecule type" value="Genomic_DNA"/>
</dbReference>
<organism evidence="1 3">
    <name type="scientific">Veillonella parvula</name>
    <name type="common">Staphylococcus parvulus</name>
    <dbReference type="NCBI Taxonomy" id="29466"/>
    <lineage>
        <taxon>Bacteria</taxon>
        <taxon>Bacillati</taxon>
        <taxon>Bacillota</taxon>
        <taxon>Negativicutes</taxon>
        <taxon>Veillonellales</taxon>
        <taxon>Veillonellaceae</taxon>
        <taxon>Veillonella</taxon>
    </lineage>
</organism>
<dbReference type="Pfam" id="PF20935">
    <property type="entry name" value="DUF6847"/>
    <property type="match status" value="1"/>
</dbReference>
<evidence type="ECO:0000313" key="3">
    <source>
        <dbReference type="Proteomes" id="UP000778864"/>
    </source>
</evidence>
<sequence>MKLAEALQERSDLNYKISDLELRLTQNSLVQEGEVPNENPEELLKTLEQCVNRLQKLIADINLTNCKTIIEGRSITEIIAEKDCAALRLTAYRTLASSAGSINFRARGSEIKLMPTVNVADVQKEADHIAKQVRLLDNLLQSANWTTELIES</sequence>
<dbReference type="NCBIfam" id="NF038048">
    <property type="entry name" value="DIP1984_fam"/>
    <property type="match status" value="1"/>
</dbReference>
<dbReference type="Gene3D" id="6.10.320.10">
    <property type="match status" value="1"/>
</dbReference>
<name>A0A418PJL6_VEIPA</name>
<dbReference type="AlphaFoldDB" id="A0A418PJL6"/>
<reference evidence="2" key="2">
    <citation type="submission" date="2023-08" db="EMBL/GenBank/DDBJ databases">
        <title>Veillonella_parvula_DSM 2007_complete_genome_hifiasm_Zymo_Research_D6332.</title>
        <authorList>
            <person name="Damerum A."/>
        </authorList>
    </citation>
    <scope>NUCLEOTIDE SEQUENCE</scope>
    <source>
        <strain evidence="2">DSM 2007</strain>
    </source>
</reference>
<dbReference type="EMBL" id="CP133463">
    <property type="protein sequence ID" value="WMS19408.1"/>
    <property type="molecule type" value="Genomic_DNA"/>
</dbReference>
<dbReference type="InterPro" id="IPR047741">
    <property type="entry name" value="DIP1984-like"/>
</dbReference>
<evidence type="ECO:0000313" key="2">
    <source>
        <dbReference type="EMBL" id="WMS19408.1"/>
    </source>
</evidence>
<dbReference type="Proteomes" id="UP001228955">
    <property type="component" value="Chromosome"/>
</dbReference>
<gene>
    <name evidence="1" type="ORF">KHZ90_06950</name>
    <name evidence="2" type="ORF">RDV51_08205</name>
</gene>
<accession>A0A418PJL6</accession>
<reference evidence="1" key="1">
    <citation type="submission" date="2021-02" db="EMBL/GenBank/DDBJ databases">
        <title>Infant gut strain persistence is associated with maternal origin, phylogeny, and functional potential including surface adhesion and iron acquisition.</title>
        <authorList>
            <person name="Lou Y.C."/>
        </authorList>
    </citation>
    <scope>NUCLEOTIDE SEQUENCE</scope>
    <source>
        <strain evidence="1">L3_108_031G1_dasL3_108_031G1_concoct_20</strain>
    </source>
</reference>
<protein>
    <submittedName>
        <fullName evidence="1">DIP1984 family protein</fullName>
    </submittedName>
</protein>
<proteinExistence type="predicted"/>